<dbReference type="EMBL" id="VFOW01000001">
    <property type="protein sequence ID" value="TQL78978.1"/>
    <property type="molecule type" value="Genomic_DNA"/>
</dbReference>
<name>A0A543B2B5_9ACTN</name>
<proteinExistence type="predicted"/>
<gene>
    <name evidence="1" type="ORF">FB566_4576</name>
</gene>
<keyword evidence="1" id="KW-0540">Nuclease</keyword>
<evidence type="ECO:0000313" key="2">
    <source>
        <dbReference type="Proteomes" id="UP000317043"/>
    </source>
</evidence>
<sequence length="212" mass="23390">MSTKKEKVRTLLDRHGETYAEEAGINLADKPMPLYQLLVLAMLLSARIRASTATQAATELYSAGLRTPQKMCDSTWRQRVAALGRGHYRRYDERTATMLGDGADLVRRRWGSDLRRLRDEGGDRTGITELLQEVPGIGPTGADIFCREVQGVWPVLAPFVDEKATQGARRLGLPTTPARLASYVEEDEMPHLVSGCVRAALSKAVTDDVLHG</sequence>
<dbReference type="InterPro" id="IPR011257">
    <property type="entry name" value="DNA_glycosylase"/>
</dbReference>
<dbReference type="RefSeq" id="WP_142043941.1">
    <property type="nucleotide sequence ID" value="NZ_JBHTGS010000002.1"/>
</dbReference>
<dbReference type="AlphaFoldDB" id="A0A543B2B5"/>
<dbReference type="SUPFAM" id="SSF48150">
    <property type="entry name" value="DNA-glycosylase"/>
    <property type="match status" value="1"/>
</dbReference>
<organism evidence="1 2">
    <name type="scientific">Stackebrandtia endophytica</name>
    <dbReference type="NCBI Taxonomy" id="1496996"/>
    <lineage>
        <taxon>Bacteria</taxon>
        <taxon>Bacillati</taxon>
        <taxon>Actinomycetota</taxon>
        <taxon>Actinomycetes</taxon>
        <taxon>Glycomycetales</taxon>
        <taxon>Glycomycetaceae</taxon>
        <taxon>Stackebrandtia</taxon>
    </lineage>
</organism>
<dbReference type="Gene3D" id="1.10.340.30">
    <property type="entry name" value="Hypothetical protein, domain 2"/>
    <property type="match status" value="1"/>
</dbReference>
<keyword evidence="1" id="KW-0255">Endonuclease</keyword>
<comment type="caution">
    <text evidence="1">The sequence shown here is derived from an EMBL/GenBank/DDBJ whole genome shotgun (WGS) entry which is preliminary data.</text>
</comment>
<dbReference type="InterPro" id="IPR023170">
    <property type="entry name" value="HhH_base_excis_C"/>
</dbReference>
<dbReference type="OrthoDB" id="3078554at2"/>
<protein>
    <submittedName>
        <fullName evidence="1">Endonuclease III</fullName>
    </submittedName>
</protein>
<dbReference type="Proteomes" id="UP000317043">
    <property type="component" value="Unassembled WGS sequence"/>
</dbReference>
<accession>A0A543B2B5</accession>
<dbReference type="InParanoid" id="A0A543B2B5"/>
<keyword evidence="1" id="KW-0378">Hydrolase</keyword>
<dbReference type="GO" id="GO:0004519">
    <property type="term" value="F:endonuclease activity"/>
    <property type="evidence" value="ECO:0007669"/>
    <property type="project" value="UniProtKB-KW"/>
</dbReference>
<evidence type="ECO:0000313" key="1">
    <source>
        <dbReference type="EMBL" id="TQL78978.1"/>
    </source>
</evidence>
<dbReference type="GO" id="GO:0006281">
    <property type="term" value="P:DNA repair"/>
    <property type="evidence" value="ECO:0007669"/>
    <property type="project" value="InterPro"/>
</dbReference>
<reference evidence="1 2" key="1">
    <citation type="submission" date="2019-06" db="EMBL/GenBank/DDBJ databases">
        <title>Sequencing the genomes of 1000 actinobacteria strains.</title>
        <authorList>
            <person name="Klenk H.-P."/>
        </authorList>
    </citation>
    <scope>NUCLEOTIDE SEQUENCE [LARGE SCALE GENOMIC DNA]</scope>
    <source>
        <strain evidence="1 2">DSM 45928</strain>
    </source>
</reference>
<dbReference type="Gene3D" id="1.10.1670.10">
    <property type="entry name" value="Helix-hairpin-Helix base-excision DNA repair enzymes (C-terminal)"/>
    <property type="match status" value="1"/>
</dbReference>
<keyword evidence="2" id="KW-1185">Reference proteome</keyword>